<dbReference type="GO" id="GO:0016757">
    <property type="term" value="F:glycosyltransferase activity"/>
    <property type="evidence" value="ECO:0007669"/>
    <property type="project" value="InterPro"/>
</dbReference>
<sequence length="541" mass="60840">MSDLYWTIDSLVVKDNVMFGFGWIFHARYEIVSLRFRVMSAGRNVPEHIYADFGKSREDVGRSYLNHARAMNSGYVVFGALSDEKHPDSIVLECALADGSTIELSVPSSKIICFSNDYAKDKNRIVLRQAGTLLKRGLYLIRSGKISSFFDKVKRYLNGRPQTALQKPDAFVSLFELQEGQNLSVILDHNLGGGANQYRDRLVDTIISEGRSAIVLTYHVATLSHMVIVRNKRLNVRYSIPDITFLWQSLQQLSVKDIIYNTAVSFVKPDEIPQFLIRLKVLTSARLMVLAHDFYLVCPSHFLLDHDGKYCRIPEISVCDNCLPKNRYGFAALFTERDISKWRAIWGSLLAAADEIITFSNSTAQLLMKAYPQIESSQISIRPHEVAYLEDKVVRIRQTASLRIGVVGQIGFHKGAAFIQQLSREIKRREVDVNIVVIGSIEVSCEPSVVSQTGPYQYDQLASLIDASGANIILFPSIWPETFSYVVQELMYMDLPVASFNLGAPAERIASYSKGLVLASMDAASVLDELILFHSKIYLAH</sequence>
<evidence type="ECO:0000313" key="2">
    <source>
        <dbReference type="EMBL" id="SEG13616.1"/>
    </source>
</evidence>
<dbReference type="Pfam" id="PF00534">
    <property type="entry name" value="Glycos_transf_1"/>
    <property type="match status" value="1"/>
</dbReference>
<dbReference type="SUPFAM" id="SSF53756">
    <property type="entry name" value="UDP-Glycosyltransferase/glycogen phosphorylase"/>
    <property type="match status" value="1"/>
</dbReference>
<proteinExistence type="predicted"/>
<dbReference type="EMBL" id="FNUX01000030">
    <property type="protein sequence ID" value="SEG13616.1"/>
    <property type="molecule type" value="Genomic_DNA"/>
</dbReference>
<dbReference type="Proteomes" id="UP000236753">
    <property type="component" value="Unassembled WGS sequence"/>
</dbReference>
<dbReference type="AlphaFoldDB" id="A0A1H5XQS3"/>
<dbReference type="OrthoDB" id="9816564at2"/>
<dbReference type="InterPro" id="IPR001296">
    <property type="entry name" value="Glyco_trans_1"/>
</dbReference>
<protein>
    <submittedName>
        <fullName evidence="2">Glycosyltransferase involved in cell wall bisynthesis</fullName>
    </submittedName>
</protein>
<accession>A0A1H5XQS3</accession>
<gene>
    <name evidence="2" type="ORF">SAMN05216334_1306</name>
</gene>
<feature type="domain" description="Glycosyl transferase family 1" evidence="1">
    <location>
        <begin position="403"/>
        <end position="531"/>
    </location>
</feature>
<dbReference type="Gene3D" id="3.40.50.2000">
    <property type="entry name" value="Glycogen Phosphorylase B"/>
    <property type="match status" value="1"/>
</dbReference>
<dbReference type="RefSeq" id="WP_103967417.1">
    <property type="nucleotide sequence ID" value="NZ_FNUX01000030.1"/>
</dbReference>
<name>A0A1H5XQS3_9PROT</name>
<organism evidence="2 3">
    <name type="scientific">Nitrosomonas ureae</name>
    <dbReference type="NCBI Taxonomy" id="44577"/>
    <lineage>
        <taxon>Bacteria</taxon>
        <taxon>Pseudomonadati</taxon>
        <taxon>Pseudomonadota</taxon>
        <taxon>Betaproteobacteria</taxon>
        <taxon>Nitrosomonadales</taxon>
        <taxon>Nitrosomonadaceae</taxon>
        <taxon>Nitrosomonas</taxon>
    </lineage>
</organism>
<evidence type="ECO:0000259" key="1">
    <source>
        <dbReference type="Pfam" id="PF00534"/>
    </source>
</evidence>
<keyword evidence="2" id="KW-0808">Transferase</keyword>
<reference evidence="2 3" key="1">
    <citation type="submission" date="2016-10" db="EMBL/GenBank/DDBJ databases">
        <authorList>
            <person name="de Groot N.N."/>
        </authorList>
    </citation>
    <scope>NUCLEOTIDE SEQUENCE [LARGE SCALE GENOMIC DNA]</scope>
    <source>
        <strain evidence="2 3">Nm13</strain>
    </source>
</reference>
<evidence type="ECO:0000313" key="3">
    <source>
        <dbReference type="Proteomes" id="UP000236753"/>
    </source>
</evidence>